<dbReference type="Gene3D" id="3.30.450.20">
    <property type="entry name" value="PAS domain"/>
    <property type="match status" value="1"/>
</dbReference>
<dbReference type="CDD" id="cd16917">
    <property type="entry name" value="HATPase_UhpB-NarQ-NarX-like"/>
    <property type="match status" value="1"/>
</dbReference>
<dbReference type="Gene3D" id="1.20.5.1930">
    <property type="match status" value="1"/>
</dbReference>
<keyword evidence="13" id="KW-1185">Reference proteome</keyword>
<evidence type="ECO:0000256" key="8">
    <source>
        <dbReference type="PIRSR" id="PIRSR037432-51"/>
    </source>
</evidence>
<dbReference type="GO" id="GO:0046983">
    <property type="term" value="F:protein dimerization activity"/>
    <property type="evidence" value="ECO:0007669"/>
    <property type="project" value="InterPro"/>
</dbReference>
<feature type="coiled-coil region" evidence="9">
    <location>
        <begin position="120"/>
        <end position="151"/>
    </location>
</feature>
<feature type="domain" description="PAS" evidence="11">
    <location>
        <begin position="7"/>
        <end position="44"/>
    </location>
</feature>
<dbReference type="InterPro" id="IPR011712">
    <property type="entry name" value="Sig_transdc_His_kin_sub3_dim/P"/>
</dbReference>
<dbReference type="InterPro" id="IPR036890">
    <property type="entry name" value="HATPase_C_sf"/>
</dbReference>
<evidence type="ECO:0000256" key="3">
    <source>
        <dbReference type="ARBA" id="ARBA00022741"/>
    </source>
</evidence>
<dbReference type="AlphaFoldDB" id="A0A1M5QHS3"/>
<accession>A0A1M5QHS3</accession>
<keyword evidence="2 7" id="KW-0808">Transferase</keyword>
<feature type="domain" description="Histidine kinase" evidence="10">
    <location>
        <begin position="147"/>
        <end position="339"/>
    </location>
</feature>
<proteinExistence type="predicted"/>
<dbReference type="EC" id="2.7.13.3" evidence="7"/>
<dbReference type="Gene3D" id="3.30.565.10">
    <property type="entry name" value="Histidine kinase-like ATPase, C-terminal domain"/>
    <property type="match status" value="1"/>
</dbReference>
<evidence type="ECO:0000259" key="10">
    <source>
        <dbReference type="PROSITE" id="PS50109"/>
    </source>
</evidence>
<dbReference type="SMART" id="SM00387">
    <property type="entry name" value="HATPase_c"/>
    <property type="match status" value="1"/>
</dbReference>
<dbReference type="SUPFAM" id="SSF55785">
    <property type="entry name" value="PYP-like sensor domain (PAS domain)"/>
    <property type="match status" value="1"/>
</dbReference>
<dbReference type="GO" id="GO:0005524">
    <property type="term" value="F:ATP binding"/>
    <property type="evidence" value="ECO:0007669"/>
    <property type="project" value="UniProtKB-KW"/>
</dbReference>
<dbReference type="Pfam" id="PF02518">
    <property type="entry name" value="HATPase_c"/>
    <property type="match status" value="1"/>
</dbReference>
<evidence type="ECO:0000256" key="4">
    <source>
        <dbReference type="ARBA" id="ARBA00022777"/>
    </source>
</evidence>
<evidence type="ECO:0000256" key="1">
    <source>
        <dbReference type="ARBA" id="ARBA00000085"/>
    </source>
</evidence>
<dbReference type="Pfam" id="PF13188">
    <property type="entry name" value="PAS_8"/>
    <property type="match status" value="1"/>
</dbReference>
<dbReference type="InterPro" id="IPR005467">
    <property type="entry name" value="His_kinase_dom"/>
</dbReference>
<dbReference type="PROSITE" id="PS50109">
    <property type="entry name" value="HIS_KIN"/>
    <property type="match status" value="1"/>
</dbReference>
<name>A0A1M5QHS3_9BACI</name>
<dbReference type="RefSeq" id="WP_244527668.1">
    <property type="nucleotide sequence ID" value="NZ_FQXD01000004.1"/>
</dbReference>
<keyword evidence="4 7" id="KW-0418">Kinase</keyword>
<dbReference type="PIRSF" id="PIRSF037432">
    <property type="entry name" value="STHK_NreB"/>
    <property type="match status" value="1"/>
</dbReference>
<evidence type="ECO:0000313" key="13">
    <source>
        <dbReference type="Proteomes" id="UP000184079"/>
    </source>
</evidence>
<reference evidence="13" key="1">
    <citation type="submission" date="2016-11" db="EMBL/GenBank/DDBJ databases">
        <authorList>
            <person name="Varghese N."/>
            <person name="Submissions S."/>
        </authorList>
    </citation>
    <scope>NUCLEOTIDE SEQUENCE [LARGE SCALE GENOMIC DNA]</scope>
    <source>
        <strain evidence="13">CGMCC 1.6496</strain>
    </source>
</reference>
<sequence length="342" mass="39387">MCSIQYENKYLHQIFENIQDGIIIMDQSRKILAMNPSAKKLTGWLLHDRVPYCSFCETRLLQGNENKCYLIAHDEVPYFLSDMPTYHGKKINVEMSTALMFHDATTHEKEYLLVLRDQSLMQKEKEAQLSKKMIQKLIEAKENEHKRLAQELHDGVGQALYSISVALQAIESFVNDTRIQSYVDEVQDELNHVMNDIKAYSYQLRPQSIDRLGLVATIQGLMHTLEKSNPNITITFTTTLKNRLPSLMEINLYRVIQEALHNTIKYANATQVVIELIDMPHKLELTIRDNGKGFDTSKRSMGLGLKHMEERVNLLRGTFQIASELQQGTIIRASVPKEDHLL</sequence>
<dbReference type="InterPro" id="IPR017203">
    <property type="entry name" value="Sig_transdc_His_kinase_NreB"/>
</dbReference>
<dbReference type="SUPFAM" id="SSF55874">
    <property type="entry name" value="ATPase domain of HSP90 chaperone/DNA topoisomerase II/histidine kinase"/>
    <property type="match status" value="1"/>
</dbReference>
<dbReference type="Proteomes" id="UP000184079">
    <property type="component" value="Unassembled WGS sequence"/>
</dbReference>
<keyword evidence="5 7" id="KW-0067">ATP-binding</keyword>
<dbReference type="PANTHER" id="PTHR24421">
    <property type="entry name" value="NITRATE/NITRITE SENSOR PROTEIN NARX-RELATED"/>
    <property type="match status" value="1"/>
</dbReference>
<evidence type="ECO:0000256" key="5">
    <source>
        <dbReference type="ARBA" id="ARBA00022840"/>
    </source>
</evidence>
<organism evidence="12 13">
    <name type="scientific">Virgibacillus chiguensis</name>
    <dbReference type="NCBI Taxonomy" id="411959"/>
    <lineage>
        <taxon>Bacteria</taxon>
        <taxon>Bacillati</taxon>
        <taxon>Bacillota</taxon>
        <taxon>Bacilli</taxon>
        <taxon>Bacillales</taxon>
        <taxon>Bacillaceae</taxon>
        <taxon>Virgibacillus</taxon>
    </lineage>
</organism>
<dbReference type="GO" id="GO:0005506">
    <property type="term" value="F:iron ion binding"/>
    <property type="evidence" value="ECO:0007669"/>
    <property type="project" value="InterPro"/>
</dbReference>
<evidence type="ECO:0000256" key="9">
    <source>
        <dbReference type="SAM" id="Coils"/>
    </source>
</evidence>
<protein>
    <recommendedName>
        <fullName evidence="7">Sensor histidine kinase</fullName>
        <ecNumber evidence="7">2.7.13.3</ecNumber>
    </recommendedName>
</protein>
<dbReference type="InterPro" id="IPR003594">
    <property type="entry name" value="HATPase_dom"/>
</dbReference>
<dbReference type="GO" id="GO:0016020">
    <property type="term" value="C:membrane"/>
    <property type="evidence" value="ECO:0007669"/>
    <property type="project" value="InterPro"/>
</dbReference>
<keyword evidence="6 7" id="KW-0902">Two-component regulatory system</keyword>
<dbReference type="EMBL" id="FQXD01000004">
    <property type="protein sequence ID" value="SHH13431.1"/>
    <property type="molecule type" value="Genomic_DNA"/>
</dbReference>
<evidence type="ECO:0000259" key="11">
    <source>
        <dbReference type="PROSITE" id="PS50112"/>
    </source>
</evidence>
<gene>
    <name evidence="12" type="ORF">SAMN05421807_104138</name>
</gene>
<evidence type="ECO:0000256" key="7">
    <source>
        <dbReference type="PIRNR" id="PIRNR037432"/>
    </source>
</evidence>
<comment type="PTM">
    <text evidence="8">Autophosphorylated.</text>
</comment>
<dbReference type="PROSITE" id="PS50112">
    <property type="entry name" value="PAS"/>
    <property type="match status" value="1"/>
</dbReference>
<evidence type="ECO:0000256" key="6">
    <source>
        <dbReference type="ARBA" id="ARBA00023012"/>
    </source>
</evidence>
<keyword evidence="8" id="KW-0597">Phosphoprotein</keyword>
<dbReference type="InterPro" id="IPR000014">
    <property type="entry name" value="PAS"/>
</dbReference>
<feature type="modified residue" description="Phosphohistidine; by autocatalysis" evidence="8">
    <location>
        <position position="153"/>
    </location>
</feature>
<keyword evidence="9" id="KW-0175">Coiled coil</keyword>
<dbReference type="InterPro" id="IPR050482">
    <property type="entry name" value="Sensor_HK_TwoCompSys"/>
</dbReference>
<evidence type="ECO:0000313" key="12">
    <source>
        <dbReference type="EMBL" id="SHH13431.1"/>
    </source>
</evidence>
<dbReference type="GO" id="GO:0000155">
    <property type="term" value="F:phosphorelay sensor kinase activity"/>
    <property type="evidence" value="ECO:0007669"/>
    <property type="project" value="InterPro"/>
</dbReference>
<dbReference type="Pfam" id="PF07730">
    <property type="entry name" value="HisKA_3"/>
    <property type="match status" value="1"/>
</dbReference>
<keyword evidence="3 7" id="KW-0547">Nucleotide-binding</keyword>
<dbReference type="GO" id="GO:0005737">
    <property type="term" value="C:cytoplasm"/>
    <property type="evidence" value="ECO:0007669"/>
    <property type="project" value="InterPro"/>
</dbReference>
<comment type="catalytic activity">
    <reaction evidence="1 7">
        <text>ATP + protein L-histidine = ADP + protein N-phospho-L-histidine.</text>
        <dbReference type="EC" id="2.7.13.3"/>
    </reaction>
</comment>
<dbReference type="NCBIfam" id="TIGR00229">
    <property type="entry name" value="sensory_box"/>
    <property type="match status" value="1"/>
</dbReference>
<dbReference type="InterPro" id="IPR035965">
    <property type="entry name" value="PAS-like_dom_sf"/>
</dbReference>
<evidence type="ECO:0000256" key="2">
    <source>
        <dbReference type="ARBA" id="ARBA00022679"/>
    </source>
</evidence>